<name>J1HBP8_9ACTO</name>
<sequence>MPAARAPQRPLRQIRTSSFVSTTDDPVVRDPQCECARSLDLYWRTQRVIREHRDIQGTLFHAGRITDGASRRTPIEAAAERVAAGEDLFAVRCGLTIDLARRGMGQVLLPTMFAPRLLDQCFDPSRCTAQGEGARYAAQQDRTAVDERRHPTDRETRDTRDTMVTP</sequence>
<organism evidence="2 3">
    <name type="scientific">Actinomyces massiliensis F0489</name>
    <dbReference type="NCBI Taxonomy" id="1125718"/>
    <lineage>
        <taxon>Bacteria</taxon>
        <taxon>Bacillati</taxon>
        <taxon>Actinomycetota</taxon>
        <taxon>Actinomycetes</taxon>
        <taxon>Actinomycetales</taxon>
        <taxon>Actinomycetaceae</taxon>
        <taxon>Actinomyces</taxon>
    </lineage>
</organism>
<dbReference type="RefSeq" id="WP_008732003.1">
    <property type="nucleotide sequence ID" value="NZ_AKFT01000135.1"/>
</dbReference>
<dbReference type="PATRIC" id="fig|1125718.3.peg.1749"/>
<accession>J1HBP8</accession>
<reference evidence="2 3" key="1">
    <citation type="submission" date="2012-05" db="EMBL/GenBank/DDBJ databases">
        <authorList>
            <person name="Harkins D.M."/>
            <person name="Madupu R."/>
            <person name="Durkin A.S."/>
            <person name="Torralba M."/>
            <person name="Methe B."/>
            <person name="Sutton G.G."/>
            <person name="Nelson K.E."/>
        </authorList>
    </citation>
    <scope>NUCLEOTIDE SEQUENCE [LARGE SCALE GENOMIC DNA]</scope>
    <source>
        <strain evidence="2 3">F0489</strain>
    </source>
</reference>
<dbReference type="EMBL" id="AKFT01000135">
    <property type="protein sequence ID" value="EJF42803.1"/>
    <property type="molecule type" value="Genomic_DNA"/>
</dbReference>
<protein>
    <submittedName>
        <fullName evidence="2">Uncharacterized protein</fullName>
    </submittedName>
</protein>
<evidence type="ECO:0000256" key="1">
    <source>
        <dbReference type="SAM" id="MobiDB-lite"/>
    </source>
</evidence>
<dbReference type="Proteomes" id="UP000002941">
    <property type="component" value="Unassembled WGS sequence"/>
</dbReference>
<evidence type="ECO:0000313" key="2">
    <source>
        <dbReference type="EMBL" id="EJF42803.1"/>
    </source>
</evidence>
<proteinExistence type="predicted"/>
<keyword evidence="3" id="KW-1185">Reference proteome</keyword>
<evidence type="ECO:0000313" key="3">
    <source>
        <dbReference type="Proteomes" id="UP000002941"/>
    </source>
</evidence>
<dbReference type="AlphaFoldDB" id="J1HBP8"/>
<feature type="region of interest" description="Disordered" evidence="1">
    <location>
        <begin position="132"/>
        <end position="166"/>
    </location>
</feature>
<feature type="compositionally biased region" description="Basic and acidic residues" evidence="1">
    <location>
        <begin position="143"/>
        <end position="166"/>
    </location>
</feature>
<comment type="caution">
    <text evidence="2">The sequence shown here is derived from an EMBL/GenBank/DDBJ whole genome shotgun (WGS) entry which is preliminary data.</text>
</comment>
<gene>
    <name evidence="2" type="ORF">HMPREF1318_2194</name>
</gene>